<organism evidence="1 2">
    <name type="scientific">Cellulomonas iranensis</name>
    <dbReference type="NCBI Taxonomy" id="76862"/>
    <lineage>
        <taxon>Bacteria</taxon>
        <taxon>Bacillati</taxon>
        <taxon>Actinomycetota</taxon>
        <taxon>Actinomycetes</taxon>
        <taxon>Micrococcales</taxon>
        <taxon>Cellulomonadaceae</taxon>
        <taxon>Cellulomonas</taxon>
    </lineage>
</organism>
<keyword evidence="2" id="KW-1185">Reference proteome</keyword>
<name>A0ABU0GGZ9_9CELL</name>
<proteinExistence type="predicted"/>
<dbReference type="Proteomes" id="UP001240250">
    <property type="component" value="Unassembled WGS sequence"/>
</dbReference>
<dbReference type="InterPro" id="IPR029044">
    <property type="entry name" value="Nucleotide-diphossugar_trans"/>
</dbReference>
<dbReference type="SUPFAM" id="SSF53448">
    <property type="entry name" value="Nucleotide-diphospho-sugar transferases"/>
    <property type="match status" value="1"/>
</dbReference>
<dbReference type="RefSeq" id="WP_070319633.1">
    <property type="nucleotide sequence ID" value="NZ_JAUSVM010000001.1"/>
</dbReference>
<evidence type="ECO:0000313" key="1">
    <source>
        <dbReference type="EMBL" id="MDQ0424602.1"/>
    </source>
</evidence>
<comment type="caution">
    <text evidence="1">The sequence shown here is derived from an EMBL/GenBank/DDBJ whole genome shotgun (WGS) entry which is preliminary data.</text>
</comment>
<sequence>MSEQTTTGTTGLPAPAPAGTAVPPLEVVVVTYRSRDLVDRCLGSALAHTPPGTRVHVVDNGSTDGTVEHVRARYPDVAVTVRPDNPGFAVANNLVLRSVHAPVVLLLNPDCELHAGTVDHLLARLAAEPDVGVLGCRLLTADGTLDHAAKRMIPSPLEAARYFAARVVGRRGGRYTAPDLDEHASGDVDAVNGAFMLVRTSALAEVGLLDEAYWMYGEDLDWCTRFRRAGWRVVYDGTVSSTHLKGGSAGVRSVRLNYHFHRSMARYYRTHGGAPVPVRAAVTGAVWARFAAVATVDTARRALAAAPGGRRAA</sequence>
<accession>A0ABU0GGZ9</accession>
<reference evidence="1 2" key="1">
    <citation type="submission" date="2023-07" db="EMBL/GenBank/DDBJ databases">
        <title>Sequencing the genomes of 1000 actinobacteria strains.</title>
        <authorList>
            <person name="Klenk H.-P."/>
        </authorList>
    </citation>
    <scope>NUCLEOTIDE SEQUENCE [LARGE SCALE GENOMIC DNA]</scope>
    <source>
        <strain evidence="1 2">DSM 14785</strain>
    </source>
</reference>
<dbReference type="Gene3D" id="3.90.550.10">
    <property type="entry name" value="Spore Coat Polysaccharide Biosynthesis Protein SpsA, Chain A"/>
    <property type="match status" value="1"/>
</dbReference>
<dbReference type="EMBL" id="JAUSVM010000001">
    <property type="protein sequence ID" value="MDQ0424602.1"/>
    <property type="molecule type" value="Genomic_DNA"/>
</dbReference>
<evidence type="ECO:0000313" key="2">
    <source>
        <dbReference type="Proteomes" id="UP001240250"/>
    </source>
</evidence>
<gene>
    <name evidence="1" type="ORF">JO380_000983</name>
</gene>
<dbReference type="PANTHER" id="PTHR43179">
    <property type="entry name" value="RHAMNOSYLTRANSFERASE WBBL"/>
    <property type="match status" value="1"/>
</dbReference>
<protein>
    <submittedName>
        <fullName evidence="1">GT2 family glycosyltransferase</fullName>
    </submittedName>
</protein>
<dbReference type="CDD" id="cd04186">
    <property type="entry name" value="GT_2_like_c"/>
    <property type="match status" value="1"/>
</dbReference>
<dbReference type="Pfam" id="PF13641">
    <property type="entry name" value="Glyco_tranf_2_3"/>
    <property type="match status" value="1"/>
</dbReference>
<dbReference type="PANTHER" id="PTHR43179:SF7">
    <property type="entry name" value="RHAMNOSYLTRANSFERASE WBBL"/>
    <property type="match status" value="1"/>
</dbReference>